<organism evidence="1 2">
    <name type="scientific">Acinetobacter nematophilus</name>
    <dbReference type="NCBI Taxonomy" id="2994642"/>
    <lineage>
        <taxon>Bacteria</taxon>
        <taxon>Pseudomonadati</taxon>
        <taxon>Pseudomonadota</taxon>
        <taxon>Gammaproteobacteria</taxon>
        <taxon>Moraxellales</taxon>
        <taxon>Moraxellaceae</taxon>
        <taxon>Acinetobacter</taxon>
    </lineage>
</organism>
<reference evidence="1" key="1">
    <citation type="submission" date="2022-11" db="EMBL/GenBank/DDBJ databases">
        <title>Biodiversity and phylogenetic relationships of bacteria.</title>
        <authorList>
            <person name="Machado R.A.R."/>
            <person name="Bhat A."/>
            <person name="Loulou A."/>
            <person name="Kallel S."/>
        </authorList>
    </citation>
    <scope>NUCLEOTIDE SEQUENCE</scope>
    <source>
        <strain evidence="1">A-IN1</strain>
    </source>
</reference>
<dbReference type="RefSeq" id="WP_266130994.1">
    <property type="nucleotide sequence ID" value="NZ_JAPKMY010000008.1"/>
</dbReference>
<proteinExistence type="predicted"/>
<dbReference type="Proteomes" id="UP001146019">
    <property type="component" value="Unassembled WGS sequence"/>
</dbReference>
<protein>
    <submittedName>
        <fullName evidence="1">Uncharacterized protein</fullName>
    </submittedName>
</protein>
<name>A0A9X3DUT2_9GAMM</name>
<sequence>MKIEIDGEYEGLGENKFKFYLNELERNSVLSNAEAIAYKQLKEELINHGKNALIANIGESEASYIDGGMCICRDGDFWLVFHSERNIRSQLSIFSSPYDAANYFLWISLCSPRNKNISIGCIPKVQ</sequence>
<evidence type="ECO:0000313" key="1">
    <source>
        <dbReference type="EMBL" id="MCX5468915.1"/>
    </source>
</evidence>
<dbReference type="EMBL" id="JAPKMY010000008">
    <property type="protein sequence ID" value="MCX5468915.1"/>
    <property type="molecule type" value="Genomic_DNA"/>
</dbReference>
<accession>A0A9X3DUT2</accession>
<gene>
    <name evidence="1" type="ORF">OSH00_14390</name>
</gene>
<evidence type="ECO:0000313" key="2">
    <source>
        <dbReference type="Proteomes" id="UP001146019"/>
    </source>
</evidence>
<dbReference type="AlphaFoldDB" id="A0A9X3DUT2"/>
<keyword evidence="2" id="KW-1185">Reference proteome</keyword>
<comment type="caution">
    <text evidence="1">The sequence shown here is derived from an EMBL/GenBank/DDBJ whole genome shotgun (WGS) entry which is preliminary data.</text>
</comment>